<dbReference type="InterPro" id="IPR029063">
    <property type="entry name" value="SAM-dependent_MTases_sf"/>
</dbReference>
<dbReference type="PANTHER" id="PTHR40048">
    <property type="entry name" value="RHAMNOSYL O-METHYLTRANSFERASE"/>
    <property type="match status" value="1"/>
</dbReference>
<keyword evidence="3" id="KW-0614">Plasmid</keyword>
<dbReference type="RefSeq" id="WP_009182978.1">
    <property type="nucleotide sequence ID" value="NZ_CM001369.1"/>
</dbReference>
<reference evidence="4" key="1">
    <citation type="journal article" date="2015" name="Genome Announc.">
        <title>High-Quality Draft Genome Sequence of Desulfovibrio carbinoliphilus FW-101-2B, an Organic Acid-Oxidizing Sulfate-Reducing Bacterium Isolated from Uranium(VI)-Contaminated Groundwater.</title>
        <authorList>
            <person name="Ramsay B.D."/>
            <person name="Hwang C."/>
            <person name="Woo H.L."/>
            <person name="Carroll S.L."/>
            <person name="Lucas S."/>
            <person name="Han J."/>
            <person name="Lapidus A.L."/>
            <person name="Cheng J.F."/>
            <person name="Goodwin L.A."/>
            <person name="Pitluck S."/>
            <person name="Peters L."/>
            <person name="Chertkov O."/>
            <person name="Held B."/>
            <person name="Detter J.C."/>
            <person name="Han C.S."/>
            <person name="Tapia R."/>
            <person name="Land M.L."/>
            <person name="Hauser L.J."/>
            <person name="Kyrpides N.C."/>
            <person name="Ivanova N.N."/>
            <person name="Mikhailova N."/>
            <person name="Pagani I."/>
            <person name="Woyke T."/>
            <person name="Arkin A.P."/>
            <person name="Dehal P."/>
            <person name="Chivian D."/>
            <person name="Criddle C.S."/>
            <person name="Wu W."/>
            <person name="Chakraborty R."/>
            <person name="Hazen T.C."/>
            <person name="Fields M.W."/>
        </authorList>
    </citation>
    <scope>NUCLEOTIDE SEQUENCE [LARGE SCALE GENOMIC DNA]</scope>
    <source>
        <strain evidence="4">FW-101-2B</strain>
    </source>
</reference>
<keyword evidence="2" id="KW-0808">Transferase</keyword>
<gene>
    <name evidence="3" type="ORF">DFW101_3662</name>
</gene>
<keyword evidence="1" id="KW-0489">Methyltransferase</keyword>
<dbReference type="AlphaFoldDB" id="G7QE52"/>
<sequence>MGRFTLENHPIVFDPVQRLENPLSWATHIPFAMLLVDLLRPRVLVELGVHTGNSYFAFCQAVRRLGAPTRCHGVDTWQGDTHAGFYDDAIYQDVAGHNQRFADFSTLHRRPFDQAAPEFGAGQIELLHIDGLHTYEAVAHDYETWAPRVSPTAGVILFHDTQVRERGFGVWRFWREISEGRVAYEFKHGSGLGVLAVGTALPEPFLDLLDQASRSPFLEDFFASRGTELVASHVLARDCRPRPERQARLYVDTGLGYNEKESFAKAITAKTMAFSWDFPEDLPVKHLRFDPADDLCIVRLRRVAVNGQDLPLADCLEPETNFLKQNWDILFFGTLDPQIHVRLPATLEGPIARVAFELEYLLEEEACYHRIVALYDEILRQQACDMRHKDATLAQTTGELDQLKAAFARETAAFEKARQQHLANEIELRTELSRRKYHLPNPKFWKIAQPLRPLKAKLEEFFGGPKRP</sequence>
<dbReference type="Pfam" id="PF13578">
    <property type="entry name" value="Methyltransf_24"/>
    <property type="match status" value="1"/>
</dbReference>
<evidence type="ECO:0000313" key="3">
    <source>
        <dbReference type="EMBL" id="EHJ45946.1"/>
    </source>
</evidence>
<evidence type="ECO:0000256" key="1">
    <source>
        <dbReference type="ARBA" id="ARBA00022603"/>
    </source>
</evidence>
<dbReference type="GO" id="GO:0005886">
    <property type="term" value="C:plasma membrane"/>
    <property type="evidence" value="ECO:0007669"/>
    <property type="project" value="TreeGrafter"/>
</dbReference>
<proteinExistence type="predicted"/>
<organism evidence="3 4">
    <name type="scientific">Solidesulfovibrio carbinoliphilus subsp. oakridgensis</name>
    <dbReference type="NCBI Taxonomy" id="694327"/>
    <lineage>
        <taxon>Bacteria</taxon>
        <taxon>Pseudomonadati</taxon>
        <taxon>Thermodesulfobacteriota</taxon>
        <taxon>Desulfovibrionia</taxon>
        <taxon>Desulfovibrionales</taxon>
        <taxon>Desulfovibrionaceae</taxon>
        <taxon>Solidesulfovibrio</taxon>
    </lineage>
</organism>
<dbReference type="Proteomes" id="UP000004662">
    <property type="component" value="Plasmid pFW10101"/>
</dbReference>
<dbReference type="SUPFAM" id="SSF53335">
    <property type="entry name" value="S-adenosyl-L-methionine-dependent methyltransferases"/>
    <property type="match status" value="1"/>
</dbReference>
<keyword evidence="4" id="KW-1185">Reference proteome</keyword>
<dbReference type="HOGENOM" id="CLU_583594_0_0_7"/>
<name>G7QE52_9BACT</name>
<accession>G7QE52</accession>
<evidence type="ECO:0000256" key="2">
    <source>
        <dbReference type="ARBA" id="ARBA00022679"/>
    </source>
</evidence>
<dbReference type="Gene3D" id="3.40.50.150">
    <property type="entry name" value="Vaccinia Virus protein VP39"/>
    <property type="match status" value="1"/>
</dbReference>
<dbReference type="GO" id="GO:0032259">
    <property type="term" value="P:methylation"/>
    <property type="evidence" value="ECO:0007669"/>
    <property type="project" value="UniProtKB-KW"/>
</dbReference>
<protein>
    <submittedName>
        <fullName evidence="3">Uncharacterized protein</fullName>
    </submittedName>
</protein>
<evidence type="ECO:0000313" key="4">
    <source>
        <dbReference type="Proteomes" id="UP000004662"/>
    </source>
</evidence>
<dbReference type="OrthoDB" id="5458825at2"/>
<dbReference type="EMBL" id="CM001369">
    <property type="protein sequence ID" value="EHJ45946.1"/>
    <property type="molecule type" value="Genomic_DNA"/>
</dbReference>
<geneLocation type="plasmid" evidence="3 4">
    <name>pFW10101</name>
</geneLocation>
<dbReference type="GO" id="GO:0008168">
    <property type="term" value="F:methyltransferase activity"/>
    <property type="evidence" value="ECO:0007669"/>
    <property type="project" value="UniProtKB-KW"/>
</dbReference>
<dbReference type="eggNOG" id="COG0438">
    <property type="taxonomic scope" value="Bacteria"/>
</dbReference>
<dbReference type="PANTHER" id="PTHR40048:SF1">
    <property type="entry name" value="RHAMNOSYL O-METHYLTRANSFERASE"/>
    <property type="match status" value="1"/>
</dbReference>
<dbReference type="GO" id="GO:0071770">
    <property type="term" value="P:DIM/DIP cell wall layer assembly"/>
    <property type="evidence" value="ECO:0007669"/>
    <property type="project" value="TreeGrafter"/>
</dbReference>